<accession>A0A917AUI0</accession>
<name>A0A917AUI0_9BACI</name>
<dbReference type="EMBL" id="BMFK01000001">
    <property type="protein sequence ID" value="GGE71499.1"/>
    <property type="molecule type" value="Genomic_DNA"/>
</dbReference>
<dbReference type="Proteomes" id="UP000605259">
    <property type="component" value="Unassembled WGS sequence"/>
</dbReference>
<evidence type="ECO:0000313" key="1">
    <source>
        <dbReference type="EMBL" id="GGE71499.1"/>
    </source>
</evidence>
<keyword evidence="2" id="KW-1185">Reference proteome</keyword>
<protein>
    <submittedName>
        <fullName evidence="1">Uncharacterized protein</fullName>
    </submittedName>
</protein>
<reference evidence="1" key="1">
    <citation type="journal article" date="2014" name="Int. J. Syst. Evol. Microbiol.">
        <title>Complete genome sequence of Corynebacterium casei LMG S-19264T (=DSM 44701T), isolated from a smear-ripened cheese.</title>
        <authorList>
            <consortium name="US DOE Joint Genome Institute (JGI-PGF)"/>
            <person name="Walter F."/>
            <person name="Albersmeier A."/>
            <person name="Kalinowski J."/>
            <person name="Ruckert C."/>
        </authorList>
    </citation>
    <scope>NUCLEOTIDE SEQUENCE</scope>
    <source>
        <strain evidence="1">CGMCC 1.12698</strain>
    </source>
</reference>
<dbReference type="AlphaFoldDB" id="A0A917AUI0"/>
<reference evidence="1" key="2">
    <citation type="submission" date="2020-09" db="EMBL/GenBank/DDBJ databases">
        <authorList>
            <person name="Sun Q."/>
            <person name="Zhou Y."/>
        </authorList>
    </citation>
    <scope>NUCLEOTIDE SEQUENCE</scope>
    <source>
        <strain evidence="1">CGMCC 1.12698</strain>
    </source>
</reference>
<evidence type="ECO:0000313" key="2">
    <source>
        <dbReference type="Proteomes" id="UP000605259"/>
    </source>
</evidence>
<gene>
    <name evidence="1" type="ORF">GCM10007140_21790</name>
</gene>
<dbReference type="RefSeq" id="WP_188388376.1">
    <property type="nucleotide sequence ID" value="NZ_BMFK01000001.1"/>
</dbReference>
<sequence>MEKMYVKKVIDFKEDSTKKIWIDRENNLVLLAIDEKGEGYIMHSNMTTSVQRYFPIDTEFNLDYLLFVQPIGVENWLLIMWGEEGEDNRAVIVNEKGEKISEFDVGEGIADCQVDKDDIIWISYVDEGVFSGHTLTQDGIIAFNKDGEVVFQKYGQFVDEGIVRPINDCYAMNVTNDSVWLCYYSDFPLVQLKDGKIHRQWDVEPYIERPHDFAVGEDKVLFCSSNKLEVYSLTDNGVFSAIPYNEYDEEIQFHHCFGRGSILYLQTEEALYCIDVKNSDR</sequence>
<organism evidence="1 2">
    <name type="scientific">Priestia taiwanensis</name>
    <dbReference type="NCBI Taxonomy" id="1347902"/>
    <lineage>
        <taxon>Bacteria</taxon>
        <taxon>Bacillati</taxon>
        <taxon>Bacillota</taxon>
        <taxon>Bacilli</taxon>
        <taxon>Bacillales</taxon>
        <taxon>Bacillaceae</taxon>
        <taxon>Priestia</taxon>
    </lineage>
</organism>
<dbReference type="SUPFAM" id="SSF63829">
    <property type="entry name" value="Calcium-dependent phosphotriesterase"/>
    <property type="match status" value="1"/>
</dbReference>
<comment type="caution">
    <text evidence="1">The sequence shown here is derived from an EMBL/GenBank/DDBJ whole genome shotgun (WGS) entry which is preliminary data.</text>
</comment>
<proteinExistence type="predicted"/>